<keyword evidence="5" id="KW-1185">Reference proteome</keyword>
<keyword evidence="2" id="KW-1133">Transmembrane helix</keyword>
<feature type="region of interest" description="Disordered" evidence="1">
    <location>
        <begin position="280"/>
        <end position="308"/>
    </location>
</feature>
<keyword evidence="2" id="KW-0472">Membrane</keyword>
<evidence type="ECO:0000313" key="5">
    <source>
        <dbReference type="Proteomes" id="UP001556367"/>
    </source>
</evidence>
<evidence type="ECO:0000256" key="1">
    <source>
        <dbReference type="SAM" id="MobiDB-lite"/>
    </source>
</evidence>
<organism evidence="4 5">
    <name type="scientific">Hohenbuehelia grisea</name>
    <dbReference type="NCBI Taxonomy" id="104357"/>
    <lineage>
        <taxon>Eukaryota</taxon>
        <taxon>Fungi</taxon>
        <taxon>Dikarya</taxon>
        <taxon>Basidiomycota</taxon>
        <taxon>Agaricomycotina</taxon>
        <taxon>Agaricomycetes</taxon>
        <taxon>Agaricomycetidae</taxon>
        <taxon>Agaricales</taxon>
        <taxon>Pleurotineae</taxon>
        <taxon>Pleurotaceae</taxon>
        <taxon>Hohenbuehelia</taxon>
    </lineage>
</organism>
<dbReference type="Pfam" id="PF20152">
    <property type="entry name" value="DUF6534"/>
    <property type="match status" value="1"/>
</dbReference>
<name>A0ABR3JHM0_9AGAR</name>
<dbReference type="EMBL" id="JASNQZ010000007">
    <property type="protein sequence ID" value="KAL0955219.1"/>
    <property type="molecule type" value="Genomic_DNA"/>
</dbReference>
<feature type="compositionally biased region" description="Polar residues" evidence="1">
    <location>
        <begin position="299"/>
        <end position="308"/>
    </location>
</feature>
<keyword evidence="2" id="KW-0812">Transmembrane</keyword>
<comment type="caution">
    <text evidence="4">The sequence shown here is derived from an EMBL/GenBank/DDBJ whole genome shotgun (WGS) entry which is preliminary data.</text>
</comment>
<feature type="transmembrane region" description="Helical" evidence="2">
    <location>
        <begin position="160"/>
        <end position="181"/>
    </location>
</feature>
<dbReference type="InterPro" id="IPR045339">
    <property type="entry name" value="DUF6534"/>
</dbReference>
<protein>
    <recommendedName>
        <fullName evidence="3">DUF6534 domain-containing protein</fullName>
    </recommendedName>
</protein>
<dbReference type="PANTHER" id="PTHR40465">
    <property type="entry name" value="CHROMOSOME 1, WHOLE GENOME SHOTGUN SEQUENCE"/>
    <property type="match status" value="1"/>
</dbReference>
<sequence>MRPLKYEPPREPWNTSLRMPGENFVIGGLLLGFPLYGVALAQAISYYRNYQADPRALKLTVALLLLLEPVHLISLVVYIWDYFIRSLDPRVPHTSGNLTISLAVSDCCTVMIIALVQCAYALRVWYLLSLPVQKSKALVIPMPDSVFGFFNPKFRMIQMALSTLGDILITGSLVFHLRVGYSQNQLFVHTKSLLDYLIVSSIATGLLTSILSLLGLIFFALNMTTVHDWLNGFRGMNMYSLVGPVYINAYLASLNLRNRLHKIGRPGTDRLMSMALKGLDPDENNDSDLVERYEPPSVPNTGLAQAEP</sequence>
<evidence type="ECO:0000256" key="2">
    <source>
        <dbReference type="SAM" id="Phobius"/>
    </source>
</evidence>
<feature type="transmembrane region" description="Helical" evidence="2">
    <location>
        <begin position="59"/>
        <end position="80"/>
    </location>
</feature>
<feature type="transmembrane region" description="Helical" evidence="2">
    <location>
        <begin position="193"/>
        <end position="218"/>
    </location>
</feature>
<feature type="transmembrane region" description="Helical" evidence="2">
    <location>
        <begin position="238"/>
        <end position="256"/>
    </location>
</feature>
<feature type="transmembrane region" description="Helical" evidence="2">
    <location>
        <begin position="100"/>
        <end position="125"/>
    </location>
</feature>
<proteinExistence type="predicted"/>
<accession>A0ABR3JHM0</accession>
<feature type="domain" description="DUF6534" evidence="3">
    <location>
        <begin position="162"/>
        <end position="258"/>
    </location>
</feature>
<gene>
    <name evidence="4" type="ORF">HGRIS_004121</name>
</gene>
<reference evidence="5" key="1">
    <citation type="submission" date="2024-06" db="EMBL/GenBank/DDBJ databases">
        <title>Multi-omics analyses provide insights into the biosynthesis of the anticancer antibiotic pleurotin in Hohenbuehelia grisea.</title>
        <authorList>
            <person name="Weaver J.A."/>
            <person name="Alberti F."/>
        </authorList>
    </citation>
    <scope>NUCLEOTIDE SEQUENCE [LARGE SCALE GENOMIC DNA]</scope>
    <source>
        <strain evidence="5">T-177</strain>
    </source>
</reference>
<dbReference type="PANTHER" id="PTHR40465:SF1">
    <property type="entry name" value="DUF6534 DOMAIN-CONTAINING PROTEIN"/>
    <property type="match status" value="1"/>
</dbReference>
<feature type="transmembrane region" description="Helical" evidence="2">
    <location>
        <begin position="24"/>
        <end position="47"/>
    </location>
</feature>
<evidence type="ECO:0000259" key="3">
    <source>
        <dbReference type="Pfam" id="PF20152"/>
    </source>
</evidence>
<evidence type="ECO:0000313" key="4">
    <source>
        <dbReference type="EMBL" id="KAL0955219.1"/>
    </source>
</evidence>
<dbReference type="Proteomes" id="UP001556367">
    <property type="component" value="Unassembled WGS sequence"/>
</dbReference>